<feature type="transmembrane region" description="Helical" evidence="5">
    <location>
        <begin position="325"/>
        <end position="344"/>
    </location>
</feature>
<feature type="transmembrane region" description="Helical" evidence="5">
    <location>
        <begin position="201"/>
        <end position="219"/>
    </location>
</feature>
<comment type="subcellular location">
    <subcellularLocation>
        <location evidence="1">Membrane</location>
        <topology evidence="1">Multi-pass membrane protein</topology>
    </subcellularLocation>
</comment>
<proteinExistence type="predicted"/>
<sequence length="411" mass="45688">MTFSRSLKRSDLALPSAWLCVLVVGLFVQMSGLLFNSDGSRYATQAYLVLFVPALILLAWRRLDLHIWSQAPGLILVCLLAWVVLTGAFNTGSTHGLAYWLKIDALILLYVFTVASLTRHERAFNFLLVAVVLVAAIFAWWTLVYQFGVLDKPLKYRAVRLSELGWGGLADLDNPIVAGMYYGVFAVLLTYLFVGQKLRIWQMGVLVLAMLGLLAYVLFTFSRGAWLSTAAGGVLVLLLFPNIKSRTLIGIGCLLVVVSAPLFWPEFQHEQRIGVNGRHPIWANWAEQFAGFWLLGAGAGADLFFQLPNSTTRYLHAHSLYLQLWYEYGIVGIGLFVLLLLSLLHKGWVCRAQPLARVGLALLVFAMVAMVSDVYAIFHRLSPYWVLVWFPVGILLGVRPPATAKAAASQQ</sequence>
<dbReference type="InterPro" id="IPR051533">
    <property type="entry name" value="WaaL-like"/>
</dbReference>
<evidence type="ECO:0000256" key="2">
    <source>
        <dbReference type="ARBA" id="ARBA00022692"/>
    </source>
</evidence>
<feature type="domain" description="O-antigen ligase-related" evidence="6">
    <location>
        <begin position="209"/>
        <end position="337"/>
    </location>
</feature>
<keyword evidence="2 5" id="KW-0812">Transmembrane</keyword>
<dbReference type="GO" id="GO:0016874">
    <property type="term" value="F:ligase activity"/>
    <property type="evidence" value="ECO:0007669"/>
    <property type="project" value="UniProtKB-KW"/>
</dbReference>
<dbReference type="PANTHER" id="PTHR37422">
    <property type="entry name" value="TEICHURONIC ACID BIOSYNTHESIS PROTEIN TUAE"/>
    <property type="match status" value="1"/>
</dbReference>
<reference evidence="7 8" key="1">
    <citation type="submission" date="2024-07" db="EMBL/GenBank/DDBJ databases">
        <authorList>
            <person name="Li M."/>
        </authorList>
    </citation>
    <scope>NUCLEOTIDE SEQUENCE [LARGE SCALE GENOMIC DNA]</scope>
    <source>
        <strain evidence="7 8">25A3E</strain>
    </source>
</reference>
<keyword evidence="8" id="KW-1185">Reference proteome</keyword>
<feature type="transmembrane region" description="Helical" evidence="5">
    <location>
        <begin position="384"/>
        <end position="402"/>
    </location>
</feature>
<evidence type="ECO:0000256" key="5">
    <source>
        <dbReference type="SAM" id="Phobius"/>
    </source>
</evidence>
<protein>
    <submittedName>
        <fullName evidence="7">O-antigen ligase family protein</fullName>
    </submittedName>
</protein>
<keyword evidence="4 5" id="KW-0472">Membrane</keyword>
<accession>A0ABV3YS82</accession>
<dbReference type="InterPro" id="IPR007016">
    <property type="entry name" value="O-antigen_ligase-rel_domated"/>
</dbReference>
<evidence type="ECO:0000313" key="8">
    <source>
        <dbReference type="Proteomes" id="UP001560296"/>
    </source>
</evidence>
<gene>
    <name evidence="7" type="ORF">AB5S05_08880</name>
</gene>
<evidence type="ECO:0000259" key="6">
    <source>
        <dbReference type="Pfam" id="PF04932"/>
    </source>
</evidence>
<organism evidence="7 8">
    <name type="scientific">Pseudomonas zhanjiangensis</name>
    <dbReference type="NCBI Taxonomy" id="3239015"/>
    <lineage>
        <taxon>Bacteria</taxon>
        <taxon>Pseudomonadati</taxon>
        <taxon>Pseudomonadota</taxon>
        <taxon>Gammaproteobacteria</taxon>
        <taxon>Pseudomonadales</taxon>
        <taxon>Pseudomonadaceae</taxon>
        <taxon>Pseudomonas</taxon>
    </lineage>
</organism>
<feature type="transmembrane region" description="Helical" evidence="5">
    <location>
        <begin position="356"/>
        <end position="378"/>
    </location>
</feature>
<dbReference type="Proteomes" id="UP001560296">
    <property type="component" value="Unassembled WGS sequence"/>
</dbReference>
<feature type="transmembrane region" description="Helical" evidence="5">
    <location>
        <begin position="124"/>
        <end position="143"/>
    </location>
</feature>
<feature type="transmembrane region" description="Helical" evidence="5">
    <location>
        <begin position="67"/>
        <end position="85"/>
    </location>
</feature>
<feature type="transmembrane region" description="Helical" evidence="5">
    <location>
        <begin position="12"/>
        <end position="30"/>
    </location>
</feature>
<evidence type="ECO:0000256" key="1">
    <source>
        <dbReference type="ARBA" id="ARBA00004141"/>
    </source>
</evidence>
<comment type="caution">
    <text evidence="7">The sequence shown here is derived from an EMBL/GenBank/DDBJ whole genome shotgun (WGS) entry which is preliminary data.</text>
</comment>
<dbReference type="Pfam" id="PF04932">
    <property type="entry name" value="Wzy_C"/>
    <property type="match status" value="1"/>
</dbReference>
<keyword evidence="7" id="KW-0436">Ligase</keyword>
<evidence type="ECO:0000313" key="7">
    <source>
        <dbReference type="EMBL" id="MEX6502172.1"/>
    </source>
</evidence>
<feature type="transmembrane region" description="Helical" evidence="5">
    <location>
        <begin position="42"/>
        <end position="60"/>
    </location>
</feature>
<dbReference type="PANTHER" id="PTHR37422:SF13">
    <property type="entry name" value="LIPOPOLYSACCHARIDE BIOSYNTHESIS PROTEIN PA4999-RELATED"/>
    <property type="match status" value="1"/>
</dbReference>
<dbReference type="EMBL" id="JBFTEG010000005">
    <property type="protein sequence ID" value="MEX6502172.1"/>
    <property type="molecule type" value="Genomic_DNA"/>
</dbReference>
<keyword evidence="3 5" id="KW-1133">Transmembrane helix</keyword>
<dbReference type="RefSeq" id="WP_369287139.1">
    <property type="nucleotide sequence ID" value="NZ_JBFTEG010000005.1"/>
</dbReference>
<name>A0ABV3YS82_9PSED</name>
<evidence type="ECO:0000256" key="4">
    <source>
        <dbReference type="ARBA" id="ARBA00023136"/>
    </source>
</evidence>
<feature type="transmembrane region" description="Helical" evidence="5">
    <location>
        <begin position="247"/>
        <end position="264"/>
    </location>
</feature>
<feature type="transmembrane region" description="Helical" evidence="5">
    <location>
        <begin position="176"/>
        <end position="194"/>
    </location>
</feature>
<evidence type="ECO:0000256" key="3">
    <source>
        <dbReference type="ARBA" id="ARBA00022989"/>
    </source>
</evidence>
<feature type="transmembrane region" description="Helical" evidence="5">
    <location>
        <begin position="97"/>
        <end position="117"/>
    </location>
</feature>